<organism evidence="1 2">
    <name type="scientific">Sphaerosporella brunnea</name>
    <dbReference type="NCBI Taxonomy" id="1250544"/>
    <lineage>
        <taxon>Eukaryota</taxon>
        <taxon>Fungi</taxon>
        <taxon>Dikarya</taxon>
        <taxon>Ascomycota</taxon>
        <taxon>Pezizomycotina</taxon>
        <taxon>Pezizomycetes</taxon>
        <taxon>Pezizales</taxon>
        <taxon>Pyronemataceae</taxon>
        <taxon>Sphaerosporella</taxon>
    </lineage>
</organism>
<gene>
    <name evidence="1" type="ORF">FN846DRAFT_352862</name>
</gene>
<comment type="caution">
    <text evidence="1">The sequence shown here is derived from an EMBL/GenBank/DDBJ whole genome shotgun (WGS) entry which is preliminary data.</text>
</comment>
<dbReference type="AlphaFoldDB" id="A0A5J5EHF2"/>
<proteinExistence type="predicted"/>
<reference evidence="1 2" key="1">
    <citation type="submission" date="2019-09" db="EMBL/GenBank/DDBJ databases">
        <title>Draft genome of the ectomycorrhizal ascomycete Sphaerosporella brunnea.</title>
        <authorList>
            <consortium name="DOE Joint Genome Institute"/>
            <person name="Benucci G.M."/>
            <person name="Marozzi G."/>
            <person name="Antonielli L."/>
            <person name="Sanchez S."/>
            <person name="Marco P."/>
            <person name="Wang X."/>
            <person name="Falini L.B."/>
            <person name="Barry K."/>
            <person name="Haridas S."/>
            <person name="Lipzen A."/>
            <person name="Labutti K."/>
            <person name="Grigoriev I.V."/>
            <person name="Murat C."/>
            <person name="Martin F."/>
            <person name="Albertini E."/>
            <person name="Donnini D."/>
            <person name="Bonito G."/>
        </authorList>
    </citation>
    <scope>NUCLEOTIDE SEQUENCE [LARGE SCALE GENOMIC DNA]</scope>
    <source>
        <strain evidence="1 2">Sb_GMNB300</strain>
    </source>
</reference>
<name>A0A5J5EHF2_9PEZI</name>
<evidence type="ECO:0000313" key="2">
    <source>
        <dbReference type="Proteomes" id="UP000326924"/>
    </source>
</evidence>
<sequence length="255" mass="28964">MVLGMRNRMPPCQQWMPAMFHPSQGKKIEKNRMRKRVNREPQNLLQPFSESGPYSPSFSFSCTAAAAAGCTFPHVATRSPINPRRPATPFSSWMQREIQPVVGRNLRPLRDLARNYPRKCDPPQARQHLGRAHSTEVPRCAAPVLTMPFWGNLQVRLSDSFPKKGNPQNVVRTPAGQYTFYRLYCLRPCPGPRSRLCNCSEARCQGWGGLVYQLACSSLFRFLPARSQSMARRELACRFEVSGGDAVKIRQLRVE</sequence>
<keyword evidence="2" id="KW-1185">Reference proteome</keyword>
<dbReference type="InParanoid" id="A0A5J5EHF2"/>
<accession>A0A5J5EHF2</accession>
<protein>
    <submittedName>
        <fullName evidence="1">Uncharacterized protein</fullName>
    </submittedName>
</protein>
<dbReference type="Proteomes" id="UP000326924">
    <property type="component" value="Unassembled WGS sequence"/>
</dbReference>
<evidence type="ECO:0000313" key="1">
    <source>
        <dbReference type="EMBL" id="KAA8895142.1"/>
    </source>
</evidence>
<dbReference type="EMBL" id="VXIS01000285">
    <property type="protein sequence ID" value="KAA8895142.1"/>
    <property type="molecule type" value="Genomic_DNA"/>
</dbReference>